<accession>A0AAV8UQV2</accession>
<keyword evidence="2" id="KW-1185">Reference proteome</keyword>
<reference evidence="1 2" key="1">
    <citation type="journal article" date="2023" name="Nat. Commun.">
        <title>Origin of minicircular mitochondrial genomes in red algae.</title>
        <authorList>
            <person name="Lee Y."/>
            <person name="Cho C.H."/>
            <person name="Lee Y.M."/>
            <person name="Park S.I."/>
            <person name="Yang J.H."/>
            <person name="West J.A."/>
            <person name="Bhattacharya D."/>
            <person name="Yoon H.S."/>
        </authorList>
    </citation>
    <scope>NUCLEOTIDE SEQUENCE [LARGE SCALE GENOMIC DNA]</scope>
    <source>
        <strain evidence="1 2">CCMP1338</strain>
        <tissue evidence="1">Whole cell</tissue>
    </source>
</reference>
<name>A0AAV8UQV2_9RHOD</name>
<protein>
    <submittedName>
        <fullName evidence="1">Uncharacterized protein</fullName>
    </submittedName>
</protein>
<gene>
    <name evidence="1" type="ORF">NDN08_006283</name>
</gene>
<evidence type="ECO:0000313" key="2">
    <source>
        <dbReference type="Proteomes" id="UP001157974"/>
    </source>
</evidence>
<proteinExistence type="predicted"/>
<comment type="caution">
    <text evidence="1">The sequence shown here is derived from an EMBL/GenBank/DDBJ whole genome shotgun (WGS) entry which is preliminary data.</text>
</comment>
<dbReference type="EMBL" id="JAMWBK010000008">
    <property type="protein sequence ID" value="KAJ8902966.1"/>
    <property type="molecule type" value="Genomic_DNA"/>
</dbReference>
<evidence type="ECO:0000313" key="1">
    <source>
        <dbReference type="EMBL" id="KAJ8902966.1"/>
    </source>
</evidence>
<dbReference type="AlphaFoldDB" id="A0AAV8UQV2"/>
<organism evidence="1 2">
    <name type="scientific">Rhodosorus marinus</name>
    <dbReference type="NCBI Taxonomy" id="101924"/>
    <lineage>
        <taxon>Eukaryota</taxon>
        <taxon>Rhodophyta</taxon>
        <taxon>Stylonematophyceae</taxon>
        <taxon>Stylonematales</taxon>
        <taxon>Stylonemataceae</taxon>
        <taxon>Rhodosorus</taxon>
    </lineage>
</organism>
<dbReference type="Proteomes" id="UP001157974">
    <property type="component" value="Unassembled WGS sequence"/>
</dbReference>
<sequence length="121" mass="13860">MRETLLLVSQQEDSSLNATESYLIHYIDKVRNLRRSISFPYVKPLRHHSAKFHYKKMTDGYLHLRRGVKLKVLLFSSDSAVTFRQISYTNGSELIPCSRLAVIDVLLGIESVASDTERTTS</sequence>